<keyword evidence="2" id="KW-0808">Transferase</keyword>
<protein>
    <submittedName>
        <fullName evidence="2">Acetyltransferase (GNAT) family protein</fullName>
    </submittedName>
</protein>
<name>A0A654M691_9ARCH</name>
<organism evidence="2 3">
    <name type="scientific">Candidatus Nitrosocosmicus oleophilus</name>
    <dbReference type="NCBI Taxonomy" id="1353260"/>
    <lineage>
        <taxon>Archaea</taxon>
        <taxon>Nitrososphaerota</taxon>
        <taxon>Nitrososphaeria</taxon>
        <taxon>Nitrososphaerales</taxon>
        <taxon>Nitrososphaeraceae</taxon>
        <taxon>Candidatus Nitrosocosmicus</taxon>
    </lineage>
</organism>
<accession>A0A654M691</accession>
<reference evidence="3" key="1">
    <citation type="submission" date="2015-10" db="EMBL/GenBank/DDBJ databases">
        <title>Niche specialization of a soil ammonia-oxidizing archaeon, Candidatus Nitrosocosmicus oleophilus.</title>
        <authorList>
            <person name="Jung M.-Y."/>
            <person name="Rhee S.-K."/>
        </authorList>
    </citation>
    <scope>NUCLEOTIDE SEQUENCE [LARGE SCALE GENOMIC DNA]</scope>
    <source>
        <strain evidence="3">MY3</strain>
    </source>
</reference>
<dbReference type="AlphaFoldDB" id="A0A654M691"/>
<feature type="domain" description="N-acetyltransferase" evidence="1">
    <location>
        <begin position="1"/>
        <end position="143"/>
    </location>
</feature>
<dbReference type="PANTHER" id="PTHR43072">
    <property type="entry name" value="N-ACETYLTRANSFERASE"/>
    <property type="match status" value="1"/>
</dbReference>
<dbReference type="RefSeq" id="WP_196817436.1">
    <property type="nucleotide sequence ID" value="NZ_CP012850.1"/>
</dbReference>
<gene>
    <name evidence="2" type="ORF">NMY3_00643</name>
</gene>
<dbReference type="InterPro" id="IPR016181">
    <property type="entry name" value="Acyl_CoA_acyltransferase"/>
</dbReference>
<dbReference type="GeneID" id="60420796"/>
<dbReference type="Proteomes" id="UP000058925">
    <property type="component" value="Chromosome"/>
</dbReference>
<dbReference type="Pfam" id="PF00583">
    <property type="entry name" value="Acetyltransf_1"/>
    <property type="match status" value="1"/>
</dbReference>
<sequence>MNIRRARSSDKNKVLNFCMNTFEWGDYIDRAWDNWISEPSSLLFVCETQLSSFISKSDLVGVIHILHCSNNSLWIEGLRINKPYRNNGFATALLNRSIDYGIKNNLNECCALVSQGNFASQKMLEKLGFLKLFTCTYYNIRLEKLGLTGKKLSPFANMRAIKLVIKTPQLADVAKIRRYLSDLNIIKIMDDRYFDSWRFYKFNMDYSNLVLLIKSNELLIVLNEDRIVGVVMIKTIVSQDSFDKKPTIQISYFNCIKRSLYLKVLYLLLEKYHNDDRFDNIQVFLPTFLGLRKFLSFKSIDYSDRFYLYAKKLKIFGTGCNIPVND</sequence>
<dbReference type="SUPFAM" id="SSF55729">
    <property type="entry name" value="Acyl-CoA N-acyltransferases (Nat)"/>
    <property type="match status" value="1"/>
</dbReference>
<dbReference type="InterPro" id="IPR000182">
    <property type="entry name" value="GNAT_dom"/>
</dbReference>
<dbReference type="OrthoDB" id="43754at2157"/>
<evidence type="ECO:0000313" key="3">
    <source>
        <dbReference type="Proteomes" id="UP000058925"/>
    </source>
</evidence>
<dbReference type="EMBL" id="CP012850">
    <property type="protein sequence ID" value="ALI34852.1"/>
    <property type="molecule type" value="Genomic_DNA"/>
</dbReference>
<evidence type="ECO:0000259" key="1">
    <source>
        <dbReference type="PROSITE" id="PS51186"/>
    </source>
</evidence>
<dbReference type="PANTHER" id="PTHR43072:SF60">
    <property type="entry name" value="L-2,4-DIAMINOBUTYRIC ACID ACETYLTRANSFERASE"/>
    <property type="match status" value="1"/>
</dbReference>
<dbReference type="Gene3D" id="3.40.630.30">
    <property type="match status" value="1"/>
</dbReference>
<dbReference type="PROSITE" id="PS51186">
    <property type="entry name" value="GNAT"/>
    <property type="match status" value="1"/>
</dbReference>
<keyword evidence="3" id="KW-1185">Reference proteome</keyword>
<proteinExistence type="predicted"/>
<dbReference type="KEGG" id="taa:NMY3_00643"/>
<dbReference type="GO" id="GO:0016747">
    <property type="term" value="F:acyltransferase activity, transferring groups other than amino-acyl groups"/>
    <property type="evidence" value="ECO:0007669"/>
    <property type="project" value="InterPro"/>
</dbReference>
<evidence type="ECO:0000313" key="2">
    <source>
        <dbReference type="EMBL" id="ALI34852.1"/>
    </source>
</evidence>